<dbReference type="InParanoid" id="A0A0V0QAI8"/>
<sequence length="147" mass="17352">MTNLFGISSLQVLGILILYLNLVNELEKALWSIEWYNKVLLYYVCESGKGLWICTISRQVAAKFLTFKFIFPAQQKQFFTKRTTELQARTLSQHLEILMFLNMGNYILTMLYGQKNFLLKSWQEPSRPFCETLQLEQDIDFAFKLNE</sequence>
<proteinExistence type="predicted"/>
<protein>
    <submittedName>
        <fullName evidence="1">Uncharacterized protein</fullName>
    </submittedName>
</protein>
<dbReference type="EMBL" id="LDAU01000220">
    <property type="protein sequence ID" value="KRW99200.1"/>
    <property type="molecule type" value="Genomic_DNA"/>
</dbReference>
<comment type="caution">
    <text evidence="1">The sequence shown here is derived from an EMBL/GenBank/DDBJ whole genome shotgun (WGS) entry which is preliminary data.</text>
</comment>
<evidence type="ECO:0000313" key="2">
    <source>
        <dbReference type="Proteomes" id="UP000054937"/>
    </source>
</evidence>
<dbReference type="Proteomes" id="UP000054937">
    <property type="component" value="Unassembled WGS sequence"/>
</dbReference>
<keyword evidence="2" id="KW-1185">Reference proteome</keyword>
<reference evidence="1 2" key="1">
    <citation type="journal article" date="2015" name="Sci. Rep.">
        <title>Genome of the facultative scuticociliatosis pathogen Pseudocohnilembus persalinus provides insight into its virulence through horizontal gene transfer.</title>
        <authorList>
            <person name="Xiong J."/>
            <person name="Wang G."/>
            <person name="Cheng J."/>
            <person name="Tian M."/>
            <person name="Pan X."/>
            <person name="Warren A."/>
            <person name="Jiang C."/>
            <person name="Yuan D."/>
            <person name="Miao W."/>
        </authorList>
    </citation>
    <scope>NUCLEOTIDE SEQUENCE [LARGE SCALE GENOMIC DNA]</scope>
    <source>
        <strain evidence="1">36N120E</strain>
    </source>
</reference>
<evidence type="ECO:0000313" key="1">
    <source>
        <dbReference type="EMBL" id="KRW99200.1"/>
    </source>
</evidence>
<name>A0A0V0QAI8_PSEPJ</name>
<accession>A0A0V0QAI8</accession>
<organism evidence="1 2">
    <name type="scientific">Pseudocohnilembus persalinus</name>
    <name type="common">Ciliate</name>
    <dbReference type="NCBI Taxonomy" id="266149"/>
    <lineage>
        <taxon>Eukaryota</taxon>
        <taxon>Sar</taxon>
        <taxon>Alveolata</taxon>
        <taxon>Ciliophora</taxon>
        <taxon>Intramacronucleata</taxon>
        <taxon>Oligohymenophorea</taxon>
        <taxon>Scuticociliatia</taxon>
        <taxon>Philasterida</taxon>
        <taxon>Pseudocohnilembidae</taxon>
        <taxon>Pseudocohnilembus</taxon>
    </lineage>
</organism>
<dbReference type="AlphaFoldDB" id="A0A0V0QAI8"/>
<gene>
    <name evidence="1" type="ORF">PPERSA_07443</name>
</gene>